<comment type="caution">
    <text evidence="5">The sequence shown here is derived from an EMBL/GenBank/DDBJ whole genome shotgun (WGS) entry which is preliminary data.</text>
</comment>
<dbReference type="AlphaFoldDB" id="A0A7W8QLW2"/>
<dbReference type="PANTHER" id="PTHR45663:SF11">
    <property type="entry name" value="GEO12009P1"/>
    <property type="match status" value="1"/>
</dbReference>
<comment type="similarity">
    <text evidence="1">Belongs to the thioredoxin family.</text>
</comment>
<dbReference type="RefSeq" id="WP_184392198.1">
    <property type="nucleotide sequence ID" value="NZ_BAAAJD010000111.1"/>
</dbReference>
<dbReference type="GO" id="GO:0005737">
    <property type="term" value="C:cytoplasm"/>
    <property type="evidence" value="ECO:0007669"/>
    <property type="project" value="TreeGrafter"/>
</dbReference>
<feature type="compositionally biased region" description="Basic and acidic residues" evidence="3">
    <location>
        <begin position="15"/>
        <end position="31"/>
    </location>
</feature>
<name>A0A7W8QLW2_9ACTN</name>
<dbReference type="GO" id="GO:0006950">
    <property type="term" value="P:response to stress"/>
    <property type="evidence" value="ECO:0007669"/>
    <property type="project" value="UniProtKB-ARBA"/>
</dbReference>
<dbReference type="Gene3D" id="3.40.30.10">
    <property type="entry name" value="Glutaredoxin"/>
    <property type="match status" value="1"/>
</dbReference>
<keyword evidence="6" id="KW-1185">Reference proteome</keyword>
<feature type="region of interest" description="Disordered" evidence="3">
    <location>
        <begin position="1"/>
        <end position="38"/>
    </location>
</feature>
<dbReference type="Gene3D" id="1.25.40.10">
    <property type="entry name" value="Tetratricopeptide repeat domain"/>
    <property type="match status" value="1"/>
</dbReference>
<evidence type="ECO:0000313" key="6">
    <source>
        <dbReference type="Proteomes" id="UP000572635"/>
    </source>
</evidence>
<feature type="region of interest" description="Disordered" evidence="3">
    <location>
        <begin position="157"/>
        <end position="177"/>
    </location>
</feature>
<dbReference type="EMBL" id="JACHDB010000001">
    <property type="protein sequence ID" value="MBB5432664.1"/>
    <property type="molecule type" value="Genomic_DNA"/>
</dbReference>
<protein>
    <submittedName>
        <fullName evidence="5">Putative thioredoxin</fullName>
    </submittedName>
</protein>
<dbReference type="PANTHER" id="PTHR45663">
    <property type="entry name" value="GEO12009P1"/>
    <property type="match status" value="1"/>
</dbReference>
<dbReference type="InterPro" id="IPR011990">
    <property type="entry name" value="TPR-like_helical_dom_sf"/>
</dbReference>
<sequence>MQPSDYSMQGAVDLGARKAAMEREAKREAERNSGTANPYAIDVDESNFQQEVLEASLSAPVVLAVLQTSSEQSAQVEAAIDRLAVGAGGQWRVAKVDVQANPQIAQALRVQAVPTLALVIGGQVVPGPVGPATEEQLRDWLSQIFEELRKQQILPPEFTGLGPEGAGGPEQEQAPQDPIDAEAQEALDRDDFEAAEAVYAKALEKDPKNENARQKLAWVRLVRRLRDVDAAAVRKAAADDPADVDAHIAVADIDTYGGKFEDAFTRLINLVRNTRDEERERVRKHLVSLFEVLPAGDPVVSKARRSLTSALF</sequence>
<dbReference type="Pfam" id="PF14561">
    <property type="entry name" value="TPR_20"/>
    <property type="match status" value="1"/>
</dbReference>
<dbReference type="InterPro" id="IPR036249">
    <property type="entry name" value="Thioredoxin-like_sf"/>
</dbReference>
<dbReference type="GO" id="GO:0015035">
    <property type="term" value="F:protein-disulfide reductase activity"/>
    <property type="evidence" value="ECO:0007669"/>
    <property type="project" value="TreeGrafter"/>
</dbReference>
<dbReference type="CDD" id="cd02956">
    <property type="entry name" value="ybbN"/>
    <property type="match status" value="1"/>
</dbReference>
<evidence type="ECO:0000256" key="2">
    <source>
        <dbReference type="ARBA" id="ARBA00023284"/>
    </source>
</evidence>
<accession>A0A7W8QLW2</accession>
<dbReference type="InterPro" id="IPR013766">
    <property type="entry name" value="Thioredoxin_domain"/>
</dbReference>
<organism evidence="5 6">
    <name type="scientific">Nocardiopsis composta</name>
    <dbReference type="NCBI Taxonomy" id="157465"/>
    <lineage>
        <taxon>Bacteria</taxon>
        <taxon>Bacillati</taxon>
        <taxon>Actinomycetota</taxon>
        <taxon>Actinomycetes</taxon>
        <taxon>Streptosporangiales</taxon>
        <taxon>Nocardiopsidaceae</taxon>
        <taxon>Nocardiopsis</taxon>
    </lineage>
</organism>
<dbReference type="SUPFAM" id="SSF48452">
    <property type="entry name" value="TPR-like"/>
    <property type="match status" value="1"/>
</dbReference>
<gene>
    <name evidence="5" type="ORF">HDA36_002748</name>
</gene>
<evidence type="ECO:0000256" key="1">
    <source>
        <dbReference type="ARBA" id="ARBA00008987"/>
    </source>
</evidence>
<reference evidence="5 6" key="1">
    <citation type="submission" date="2020-08" db="EMBL/GenBank/DDBJ databases">
        <title>Sequencing the genomes of 1000 actinobacteria strains.</title>
        <authorList>
            <person name="Klenk H.-P."/>
        </authorList>
    </citation>
    <scope>NUCLEOTIDE SEQUENCE [LARGE SCALE GENOMIC DNA]</scope>
    <source>
        <strain evidence="5 6">DSM 44551</strain>
    </source>
</reference>
<dbReference type="Pfam" id="PF00085">
    <property type="entry name" value="Thioredoxin"/>
    <property type="match status" value="1"/>
</dbReference>
<evidence type="ECO:0000256" key="3">
    <source>
        <dbReference type="SAM" id="MobiDB-lite"/>
    </source>
</evidence>
<evidence type="ECO:0000259" key="4">
    <source>
        <dbReference type="Pfam" id="PF00085"/>
    </source>
</evidence>
<dbReference type="SUPFAM" id="SSF52833">
    <property type="entry name" value="Thioredoxin-like"/>
    <property type="match status" value="1"/>
</dbReference>
<proteinExistence type="inferred from homology"/>
<feature type="domain" description="Thioredoxin" evidence="4">
    <location>
        <begin position="43"/>
        <end position="142"/>
    </location>
</feature>
<dbReference type="Proteomes" id="UP000572635">
    <property type="component" value="Unassembled WGS sequence"/>
</dbReference>
<keyword evidence="2" id="KW-0676">Redox-active center</keyword>
<evidence type="ECO:0000313" key="5">
    <source>
        <dbReference type="EMBL" id="MBB5432664.1"/>
    </source>
</evidence>